<protein>
    <submittedName>
        <fullName evidence="2">Uncharacterized protein</fullName>
    </submittedName>
</protein>
<keyword evidence="1" id="KW-1133">Transmembrane helix</keyword>
<feature type="transmembrane region" description="Helical" evidence="1">
    <location>
        <begin position="56"/>
        <end position="83"/>
    </location>
</feature>
<name>A0AAD9IU76_9ANNE</name>
<comment type="caution">
    <text evidence="2">The sequence shown here is derived from an EMBL/GenBank/DDBJ whole genome shotgun (WGS) entry which is preliminary data.</text>
</comment>
<keyword evidence="3" id="KW-1185">Reference proteome</keyword>
<evidence type="ECO:0000313" key="3">
    <source>
        <dbReference type="Proteomes" id="UP001208570"/>
    </source>
</evidence>
<proteinExistence type="predicted"/>
<keyword evidence="1" id="KW-0812">Transmembrane</keyword>
<evidence type="ECO:0000256" key="1">
    <source>
        <dbReference type="SAM" id="Phobius"/>
    </source>
</evidence>
<dbReference type="Proteomes" id="UP001208570">
    <property type="component" value="Unassembled WGS sequence"/>
</dbReference>
<keyword evidence="1" id="KW-0472">Membrane</keyword>
<dbReference type="AlphaFoldDB" id="A0AAD9IU76"/>
<reference evidence="2" key="1">
    <citation type="journal article" date="2023" name="Mol. Biol. Evol.">
        <title>Third-Generation Sequencing Reveals the Adaptive Role of the Epigenome in Three Deep-Sea Polychaetes.</title>
        <authorList>
            <person name="Perez M."/>
            <person name="Aroh O."/>
            <person name="Sun Y."/>
            <person name="Lan Y."/>
            <person name="Juniper S.K."/>
            <person name="Young C.R."/>
            <person name="Angers B."/>
            <person name="Qian P.Y."/>
        </authorList>
    </citation>
    <scope>NUCLEOTIDE SEQUENCE</scope>
    <source>
        <strain evidence="2">P08H-3</strain>
    </source>
</reference>
<sequence length="122" mass="13573">MVTPERTNSEPIRIVESRSMLDEGLTTGVVTSATSEAQDSNSLLSSFTSKQSPDPLLVIAVVIFAFGALLILLAVIRLICYFAEPKRAKKRKYPYVIRYSENTKGVTKKRILETGNHNNGWI</sequence>
<evidence type="ECO:0000313" key="2">
    <source>
        <dbReference type="EMBL" id="KAK2141072.1"/>
    </source>
</evidence>
<gene>
    <name evidence="2" type="ORF">LSH36_1169g00037</name>
</gene>
<dbReference type="EMBL" id="JAODUP010001169">
    <property type="protein sequence ID" value="KAK2141072.1"/>
    <property type="molecule type" value="Genomic_DNA"/>
</dbReference>
<accession>A0AAD9IU76</accession>
<organism evidence="2 3">
    <name type="scientific">Paralvinella palmiformis</name>
    <dbReference type="NCBI Taxonomy" id="53620"/>
    <lineage>
        <taxon>Eukaryota</taxon>
        <taxon>Metazoa</taxon>
        <taxon>Spiralia</taxon>
        <taxon>Lophotrochozoa</taxon>
        <taxon>Annelida</taxon>
        <taxon>Polychaeta</taxon>
        <taxon>Sedentaria</taxon>
        <taxon>Canalipalpata</taxon>
        <taxon>Terebellida</taxon>
        <taxon>Terebelliformia</taxon>
        <taxon>Alvinellidae</taxon>
        <taxon>Paralvinella</taxon>
    </lineage>
</organism>